<reference evidence="3" key="1">
    <citation type="submission" date="2016-11" db="UniProtKB">
        <authorList>
            <consortium name="WormBaseParasite"/>
        </authorList>
    </citation>
    <scope>IDENTIFICATION</scope>
</reference>
<dbReference type="AlphaFoldDB" id="A0A1I7U7U9"/>
<dbReference type="WBParaSite" id="Csp11.Scaffold629.g15736.t2">
    <property type="protein sequence ID" value="Csp11.Scaffold629.g15736.t2"/>
    <property type="gene ID" value="Csp11.Scaffold629.g15736"/>
</dbReference>
<dbReference type="SUPFAM" id="SSF81321">
    <property type="entry name" value="Family A G protein-coupled receptor-like"/>
    <property type="match status" value="1"/>
</dbReference>
<keyword evidence="1" id="KW-0812">Transmembrane</keyword>
<dbReference type="Pfam" id="PF10326">
    <property type="entry name" value="7TM_GPCR_Str"/>
    <property type="match status" value="1"/>
</dbReference>
<dbReference type="GO" id="GO:0038022">
    <property type="term" value="F:G protein-coupled olfactory receptor activity"/>
    <property type="evidence" value="ECO:0007669"/>
    <property type="project" value="TreeGrafter"/>
</dbReference>
<keyword evidence="2" id="KW-1185">Reference proteome</keyword>
<dbReference type="GO" id="GO:0005886">
    <property type="term" value="C:plasma membrane"/>
    <property type="evidence" value="ECO:0007669"/>
    <property type="project" value="TreeGrafter"/>
</dbReference>
<feature type="transmembrane region" description="Helical" evidence="1">
    <location>
        <begin position="5"/>
        <end position="24"/>
    </location>
</feature>
<evidence type="ECO:0000313" key="3">
    <source>
        <dbReference type="WBParaSite" id="Csp11.Scaffold629.g15736.t2"/>
    </source>
</evidence>
<sequence length="92" mass="10451">MIPFVLMYIPAAMVFIFPMLSIELNFKYPIITHAVAIYPAIDPLPTILIIKSYRRGLIELFQMLACRGKFQVKGLSNWKNNTINPVSFTASS</sequence>
<dbReference type="PANTHER" id="PTHR22943:SF129">
    <property type="entry name" value="SEVEN TM RECEPTOR"/>
    <property type="match status" value="1"/>
</dbReference>
<proteinExistence type="predicted"/>
<dbReference type="InterPro" id="IPR019428">
    <property type="entry name" value="7TM_GPCR_serpentine_rcpt_Str"/>
</dbReference>
<accession>A0A1I7U7U9</accession>
<name>A0A1I7U7U9_9PELO</name>
<dbReference type="PANTHER" id="PTHR22943">
    <property type="entry name" value="7-TRANSMEMBRANE DOMAIN RECEPTOR C.ELEGANS"/>
    <property type="match status" value="1"/>
</dbReference>
<protein>
    <submittedName>
        <fullName evidence="3">Serpentine receptor class gamma</fullName>
    </submittedName>
</protein>
<evidence type="ECO:0000256" key="1">
    <source>
        <dbReference type="SAM" id="Phobius"/>
    </source>
</evidence>
<keyword evidence="1" id="KW-0472">Membrane</keyword>
<dbReference type="Proteomes" id="UP000095282">
    <property type="component" value="Unplaced"/>
</dbReference>
<dbReference type="eggNOG" id="ENOG502TJDM">
    <property type="taxonomic scope" value="Eukaryota"/>
</dbReference>
<evidence type="ECO:0000313" key="2">
    <source>
        <dbReference type="Proteomes" id="UP000095282"/>
    </source>
</evidence>
<dbReference type="GO" id="GO:0042048">
    <property type="term" value="P:olfactory behavior"/>
    <property type="evidence" value="ECO:0007669"/>
    <property type="project" value="TreeGrafter"/>
</dbReference>
<keyword evidence="1" id="KW-1133">Transmembrane helix</keyword>
<organism evidence="2 3">
    <name type="scientific">Caenorhabditis tropicalis</name>
    <dbReference type="NCBI Taxonomy" id="1561998"/>
    <lineage>
        <taxon>Eukaryota</taxon>
        <taxon>Metazoa</taxon>
        <taxon>Ecdysozoa</taxon>
        <taxon>Nematoda</taxon>
        <taxon>Chromadorea</taxon>
        <taxon>Rhabditida</taxon>
        <taxon>Rhabditina</taxon>
        <taxon>Rhabditomorpha</taxon>
        <taxon>Rhabditoidea</taxon>
        <taxon>Rhabditidae</taxon>
        <taxon>Peloderinae</taxon>
        <taxon>Caenorhabditis</taxon>
    </lineage>
</organism>